<keyword evidence="13 19" id="KW-0472">Membrane</keyword>
<dbReference type="AlphaFoldDB" id="A0A0A8K3N0"/>
<dbReference type="PROSITE" id="PS50042">
    <property type="entry name" value="CNMP_BINDING_3"/>
    <property type="match status" value="1"/>
</dbReference>
<evidence type="ECO:0000256" key="9">
    <source>
        <dbReference type="ARBA" id="ARBA00022826"/>
    </source>
</evidence>
<evidence type="ECO:0000256" key="6">
    <source>
        <dbReference type="ARBA" id="ARBA00022566"/>
    </source>
</evidence>
<dbReference type="GO" id="GO:0001508">
    <property type="term" value="P:action potential"/>
    <property type="evidence" value="ECO:0007669"/>
    <property type="project" value="TreeGrafter"/>
</dbReference>
<keyword evidence="10" id="KW-0630">Potassium</keyword>
<gene>
    <name evidence="21" type="ORF">GL4_1693</name>
</gene>
<evidence type="ECO:0000256" key="1">
    <source>
        <dbReference type="ARBA" id="ARBA00004651"/>
    </source>
</evidence>
<dbReference type="Pfam" id="PF00520">
    <property type="entry name" value="Ion_trans"/>
    <property type="match status" value="1"/>
</dbReference>
<name>A0A0A8K3N0_9HYPH</name>
<keyword evidence="22" id="KW-1185">Reference proteome</keyword>
<feature type="transmembrane region" description="Helical" evidence="19">
    <location>
        <begin position="99"/>
        <end position="119"/>
    </location>
</feature>
<dbReference type="Gene3D" id="1.10.287.70">
    <property type="match status" value="1"/>
</dbReference>
<keyword evidence="3" id="KW-0813">Transport</keyword>
<keyword evidence="5" id="KW-0633">Potassium transport</keyword>
<comment type="similarity">
    <text evidence="18">Belongs to the potassium channel family.</text>
</comment>
<keyword evidence="11 19" id="KW-1133">Transmembrane helix</keyword>
<keyword evidence="8" id="KW-0547">Nucleotide-binding</keyword>
<dbReference type="KEGG" id="mcg:GL4_1693"/>
<feature type="transmembrane region" description="Helical" evidence="19">
    <location>
        <begin position="224"/>
        <end position="247"/>
    </location>
</feature>
<evidence type="ECO:0000256" key="5">
    <source>
        <dbReference type="ARBA" id="ARBA00022538"/>
    </source>
</evidence>
<dbReference type="InterPro" id="IPR014710">
    <property type="entry name" value="RmlC-like_jellyroll"/>
</dbReference>
<dbReference type="PANTHER" id="PTHR11537:SF254">
    <property type="entry name" value="POTASSIUM VOLTAGE-GATED CHANNEL PROTEIN SHAB"/>
    <property type="match status" value="1"/>
</dbReference>
<dbReference type="FunFam" id="1.10.287.70:FF:000181">
    <property type="entry name" value="Cyclic nucleotide-gated potassium channel mll3241"/>
    <property type="match status" value="1"/>
</dbReference>
<dbReference type="Pfam" id="PF00027">
    <property type="entry name" value="cNMP_binding"/>
    <property type="match status" value="1"/>
</dbReference>
<sequence>MTSARWRHWRRKVHEILELGGDVHPAGYIVNGFIIVLIVANALAFAAQTVDELATRYDAWFRAFNVFSVMVFTVEYALRVWSSVEIPVLSRMPPWRARAVFASRPIMIIDLLAFAPWYLTWLFPADLRFLRLLRVLRLFRLARFSPALQTLFHVCKEESGALLGSLVLMLILLLFTSTGIYFLERHAQPEAFGSIPAASWWALATLTTVGYGDVVPITPLGKMLGGVVMLLGVGMFALPVAIIATGFSQESVRHQFVATWSMVARIPLFADMSRGELADITKVLDTRSYDPGVPIVRAGDVGENMYILASGEARLLLDKDRTIDLKEGDIFGEMALLEHRRHEHSVVATTRCRLYVLDNRALARLSRRHPGMLDRIRRAADAQDEIEEAQA</sequence>
<evidence type="ECO:0000256" key="7">
    <source>
        <dbReference type="ARBA" id="ARBA00022692"/>
    </source>
</evidence>
<feature type="transmembrane region" description="Helical" evidence="19">
    <location>
        <begin position="161"/>
        <end position="183"/>
    </location>
</feature>
<keyword evidence="14" id="KW-0114">cAMP</keyword>
<evidence type="ECO:0000256" key="17">
    <source>
        <dbReference type="ARBA" id="ARBA00058429"/>
    </source>
</evidence>
<dbReference type="PRINTS" id="PR00169">
    <property type="entry name" value="KCHANNEL"/>
</dbReference>
<keyword evidence="15" id="KW-1071">Ligand-gated ion channel</keyword>
<organism evidence="21 22">
    <name type="scientific">Methyloceanibacter caenitepidi</name>
    <dbReference type="NCBI Taxonomy" id="1384459"/>
    <lineage>
        <taxon>Bacteria</taxon>
        <taxon>Pseudomonadati</taxon>
        <taxon>Pseudomonadota</taxon>
        <taxon>Alphaproteobacteria</taxon>
        <taxon>Hyphomicrobiales</taxon>
        <taxon>Hyphomicrobiaceae</taxon>
        <taxon>Methyloceanibacter</taxon>
    </lineage>
</organism>
<evidence type="ECO:0000313" key="21">
    <source>
        <dbReference type="EMBL" id="BAQ17147.1"/>
    </source>
</evidence>
<evidence type="ECO:0000256" key="18">
    <source>
        <dbReference type="ARBA" id="ARBA00060926"/>
    </source>
</evidence>
<evidence type="ECO:0000256" key="12">
    <source>
        <dbReference type="ARBA" id="ARBA00023065"/>
    </source>
</evidence>
<accession>A0A0A8K3N0</accession>
<dbReference type="InterPro" id="IPR028325">
    <property type="entry name" value="VG_K_chnl"/>
</dbReference>
<reference evidence="21 22" key="1">
    <citation type="submission" date="2014-09" db="EMBL/GenBank/DDBJ databases">
        <title>Genome sequencing of Methyloceanibacter caenitepidi Gela4.</title>
        <authorList>
            <person name="Takeuchi M."/>
            <person name="Susumu S."/>
            <person name="Kamagata Y."/>
            <person name="Oshima K."/>
            <person name="Hattori M."/>
            <person name="Iwasaki W."/>
        </authorList>
    </citation>
    <scope>NUCLEOTIDE SEQUENCE [LARGE SCALE GENOMIC DNA]</scope>
    <source>
        <strain evidence="21 22">Gela4</strain>
    </source>
</reference>
<keyword evidence="6" id="KW-0116">cAMP-binding</keyword>
<evidence type="ECO:0000313" key="22">
    <source>
        <dbReference type="Proteomes" id="UP000031643"/>
    </source>
</evidence>
<evidence type="ECO:0000256" key="13">
    <source>
        <dbReference type="ARBA" id="ARBA00023136"/>
    </source>
</evidence>
<dbReference type="Gene3D" id="2.60.120.10">
    <property type="entry name" value="Jelly Rolls"/>
    <property type="match status" value="1"/>
</dbReference>
<evidence type="ECO:0000259" key="20">
    <source>
        <dbReference type="PROSITE" id="PS50042"/>
    </source>
</evidence>
<proteinExistence type="inferred from homology"/>
<evidence type="ECO:0000256" key="15">
    <source>
        <dbReference type="ARBA" id="ARBA00023286"/>
    </source>
</evidence>
<keyword evidence="16" id="KW-0407">Ion channel</keyword>
<evidence type="ECO:0000256" key="16">
    <source>
        <dbReference type="ARBA" id="ARBA00023303"/>
    </source>
</evidence>
<dbReference type="CDD" id="cd00038">
    <property type="entry name" value="CAP_ED"/>
    <property type="match status" value="1"/>
</dbReference>
<evidence type="ECO:0000256" key="11">
    <source>
        <dbReference type="ARBA" id="ARBA00022989"/>
    </source>
</evidence>
<dbReference type="SMART" id="SM00100">
    <property type="entry name" value="cNMP"/>
    <property type="match status" value="1"/>
</dbReference>
<feature type="transmembrane region" description="Helical" evidence="19">
    <location>
        <begin position="195"/>
        <end position="212"/>
    </location>
</feature>
<keyword evidence="7 19" id="KW-0812">Transmembrane</keyword>
<dbReference type="EMBL" id="AP014648">
    <property type="protein sequence ID" value="BAQ17147.1"/>
    <property type="molecule type" value="Genomic_DNA"/>
</dbReference>
<dbReference type="GO" id="GO:0008076">
    <property type="term" value="C:voltage-gated potassium channel complex"/>
    <property type="evidence" value="ECO:0007669"/>
    <property type="project" value="InterPro"/>
</dbReference>
<feature type="domain" description="Cyclic nucleotide-binding" evidence="20">
    <location>
        <begin position="268"/>
        <end position="365"/>
    </location>
</feature>
<evidence type="ECO:0000256" key="19">
    <source>
        <dbReference type="SAM" id="Phobius"/>
    </source>
</evidence>
<evidence type="ECO:0000256" key="4">
    <source>
        <dbReference type="ARBA" id="ARBA00022475"/>
    </source>
</evidence>
<evidence type="ECO:0000256" key="10">
    <source>
        <dbReference type="ARBA" id="ARBA00022958"/>
    </source>
</evidence>
<dbReference type="HOGENOM" id="CLU_011722_1_2_5"/>
<protein>
    <submittedName>
        <fullName evidence="21">Potassium voltage-gated channel subfamily KQT</fullName>
    </submittedName>
</protein>
<dbReference type="InterPro" id="IPR018490">
    <property type="entry name" value="cNMP-bd_dom_sf"/>
</dbReference>
<dbReference type="PANTHER" id="PTHR11537">
    <property type="entry name" value="VOLTAGE-GATED POTASSIUM CHANNEL"/>
    <property type="match status" value="1"/>
</dbReference>
<evidence type="ECO:0000256" key="3">
    <source>
        <dbReference type="ARBA" id="ARBA00022448"/>
    </source>
</evidence>
<dbReference type="Proteomes" id="UP000031643">
    <property type="component" value="Chromosome"/>
</dbReference>
<feature type="transmembrane region" description="Helical" evidence="19">
    <location>
        <begin position="28"/>
        <end position="47"/>
    </location>
</feature>
<evidence type="ECO:0000256" key="2">
    <source>
        <dbReference type="ARBA" id="ARBA00011881"/>
    </source>
</evidence>
<evidence type="ECO:0000256" key="14">
    <source>
        <dbReference type="ARBA" id="ARBA00023149"/>
    </source>
</evidence>
<dbReference type="InterPro" id="IPR000595">
    <property type="entry name" value="cNMP-bd_dom"/>
</dbReference>
<keyword evidence="9" id="KW-0631">Potassium channel</keyword>
<dbReference type="OrthoDB" id="9799090at2"/>
<dbReference type="PROSITE" id="PS00888">
    <property type="entry name" value="CNMP_BINDING_1"/>
    <property type="match status" value="1"/>
</dbReference>
<dbReference type="STRING" id="1384459.GL4_1693"/>
<comment type="subunit">
    <text evidence="2">Homotetramer.</text>
</comment>
<comment type="function">
    <text evidence="17">Cyclic nucleotide-regulated potassium channel activated by cAMP.</text>
</comment>
<dbReference type="InterPro" id="IPR005821">
    <property type="entry name" value="Ion_trans_dom"/>
</dbReference>
<dbReference type="GO" id="GO:0005249">
    <property type="term" value="F:voltage-gated potassium channel activity"/>
    <property type="evidence" value="ECO:0007669"/>
    <property type="project" value="InterPro"/>
</dbReference>
<dbReference type="RefSeq" id="WP_045366536.1">
    <property type="nucleotide sequence ID" value="NZ_AP014648.1"/>
</dbReference>
<dbReference type="SUPFAM" id="SSF51206">
    <property type="entry name" value="cAMP-binding domain-like"/>
    <property type="match status" value="1"/>
</dbReference>
<feature type="transmembrane region" description="Helical" evidence="19">
    <location>
        <begin position="59"/>
        <end position="78"/>
    </location>
</feature>
<dbReference type="SUPFAM" id="SSF81324">
    <property type="entry name" value="Voltage-gated potassium channels"/>
    <property type="match status" value="1"/>
</dbReference>
<dbReference type="InterPro" id="IPR018488">
    <property type="entry name" value="cNMP-bd_CS"/>
</dbReference>
<dbReference type="GO" id="GO:0030552">
    <property type="term" value="F:cAMP binding"/>
    <property type="evidence" value="ECO:0007669"/>
    <property type="project" value="UniProtKB-KW"/>
</dbReference>
<evidence type="ECO:0000256" key="8">
    <source>
        <dbReference type="ARBA" id="ARBA00022741"/>
    </source>
</evidence>
<comment type="subcellular location">
    <subcellularLocation>
        <location evidence="1">Cell membrane</location>
        <topology evidence="1">Multi-pass membrane protein</topology>
    </subcellularLocation>
</comment>
<keyword evidence="12" id="KW-0406">Ion transport</keyword>
<keyword evidence="4" id="KW-1003">Cell membrane</keyword>